<dbReference type="InterPro" id="IPR017853">
    <property type="entry name" value="GH"/>
</dbReference>
<dbReference type="EC" id="3.2.1.21" evidence="3"/>
<organism evidence="11 12">
    <name type="scientific">Strongylocentrotus purpuratus</name>
    <name type="common">Purple sea urchin</name>
    <dbReference type="NCBI Taxonomy" id="7668"/>
    <lineage>
        <taxon>Eukaryota</taxon>
        <taxon>Metazoa</taxon>
        <taxon>Echinodermata</taxon>
        <taxon>Eleutherozoa</taxon>
        <taxon>Echinozoa</taxon>
        <taxon>Echinoidea</taxon>
        <taxon>Euechinoidea</taxon>
        <taxon>Echinacea</taxon>
        <taxon>Camarodonta</taxon>
        <taxon>Echinidea</taxon>
        <taxon>Strongylocentrotidae</taxon>
        <taxon>Strongylocentrotus</taxon>
    </lineage>
</organism>
<evidence type="ECO:0000256" key="6">
    <source>
        <dbReference type="ARBA" id="ARBA00023295"/>
    </source>
</evidence>
<dbReference type="PROSITE" id="PS00653">
    <property type="entry name" value="GLYCOSYL_HYDROL_F1_2"/>
    <property type="match status" value="1"/>
</dbReference>
<dbReference type="InterPro" id="IPR001360">
    <property type="entry name" value="Glyco_hydro_1"/>
</dbReference>
<reference evidence="12" key="1">
    <citation type="submission" date="2015-02" db="EMBL/GenBank/DDBJ databases">
        <title>Genome sequencing for Strongylocentrotus purpuratus.</title>
        <authorList>
            <person name="Murali S."/>
            <person name="Liu Y."/>
            <person name="Vee V."/>
            <person name="English A."/>
            <person name="Wang M."/>
            <person name="Skinner E."/>
            <person name="Han Y."/>
            <person name="Muzny D.M."/>
            <person name="Worley K.C."/>
            <person name="Gibbs R.A."/>
        </authorList>
    </citation>
    <scope>NUCLEOTIDE SEQUENCE</scope>
</reference>
<accession>A0A7M7P4M3</accession>
<dbReference type="EnsemblMetazoa" id="XM_030989279">
    <property type="protein sequence ID" value="XP_030845139"/>
    <property type="gene ID" value="LOC587537"/>
</dbReference>
<dbReference type="AlphaFoldDB" id="A0A7M7P4M3"/>
<dbReference type="InterPro" id="IPR018120">
    <property type="entry name" value="Glyco_hydro_1_AS"/>
</dbReference>
<comment type="subunit">
    <text evidence="2">Homodimer.</text>
</comment>
<dbReference type="KEGG" id="spu:587537"/>
<keyword evidence="6 9" id="KW-0326">Glycosidase</keyword>
<dbReference type="SUPFAM" id="SSF51445">
    <property type="entry name" value="(Trans)glycosidases"/>
    <property type="match status" value="1"/>
</dbReference>
<feature type="chain" id="PRO_5036207691" description="beta-glucosidase" evidence="10">
    <location>
        <begin position="28"/>
        <end position="530"/>
    </location>
</feature>
<evidence type="ECO:0000256" key="4">
    <source>
        <dbReference type="ARBA" id="ARBA00022801"/>
    </source>
</evidence>
<keyword evidence="12" id="KW-1185">Reference proteome</keyword>
<evidence type="ECO:0000256" key="3">
    <source>
        <dbReference type="ARBA" id="ARBA00012744"/>
    </source>
</evidence>
<protein>
    <recommendedName>
        <fullName evidence="3">beta-glucosidase</fullName>
        <ecNumber evidence="3">3.2.1.21</ecNumber>
    </recommendedName>
</protein>
<dbReference type="InterPro" id="IPR033132">
    <property type="entry name" value="GH_1_N_CS"/>
</dbReference>
<dbReference type="PROSITE" id="PS00572">
    <property type="entry name" value="GLYCOSYL_HYDROL_F1_1"/>
    <property type="match status" value="1"/>
</dbReference>
<reference evidence="11" key="2">
    <citation type="submission" date="2021-01" db="UniProtKB">
        <authorList>
            <consortium name="EnsemblMetazoa"/>
        </authorList>
    </citation>
    <scope>IDENTIFICATION</scope>
</reference>
<dbReference type="OMA" id="NYYQTIT"/>
<evidence type="ECO:0000256" key="5">
    <source>
        <dbReference type="ARBA" id="ARBA00023180"/>
    </source>
</evidence>
<evidence type="ECO:0000256" key="8">
    <source>
        <dbReference type="RuleBase" id="RU003690"/>
    </source>
</evidence>
<keyword evidence="5" id="KW-0325">Glycoprotein</keyword>
<dbReference type="RefSeq" id="XP_030845138.1">
    <property type="nucleotide sequence ID" value="XM_030989278.1"/>
</dbReference>
<dbReference type="FunFam" id="3.20.20.80:FF:000013">
    <property type="entry name" value="lactase-phlorizin hydrolase"/>
    <property type="match status" value="1"/>
</dbReference>
<keyword evidence="10" id="KW-0732">Signal</keyword>
<evidence type="ECO:0000256" key="7">
    <source>
        <dbReference type="PROSITE-ProRule" id="PRU10055"/>
    </source>
</evidence>
<dbReference type="Pfam" id="PF00232">
    <property type="entry name" value="Glyco_hydro_1"/>
    <property type="match status" value="1"/>
</dbReference>
<dbReference type="GO" id="GO:0004553">
    <property type="term" value="F:hydrolase activity, hydrolyzing O-glycosyl compounds"/>
    <property type="evidence" value="ECO:0007669"/>
    <property type="project" value="InterPro"/>
</dbReference>
<dbReference type="Gene3D" id="3.20.20.80">
    <property type="entry name" value="Glycosidases"/>
    <property type="match status" value="1"/>
</dbReference>
<dbReference type="PANTHER" id="PTHR10353:SF36">
    <property type="entry name" value="LP05116P"/>
    <property type="match status" value="1"/>
</dbReference>
<dbReference type="PANTHER" id="PTHR10353">
    <property type="entry name" value="GLYCOSYL HYDROLASE"/>
    <property type="match status" value="1"/>
</dbReference>
<evidence type="ECO:0000313" key="12">
    <source>
        <dbReference type="Proteomes" id="UP000007110"/>
    </source>
</evidence>
<keyword evidence="4 9" id="KW-0378">Hydrolase</keyword>
<sequence>MASILHLRVPLVLGIVLLQVIVPTAWSTTTSSNDQFVYEDVFNDPRRDAQIKESFPEGFIWGVGTSAYQVEGAWNEDGKGPSVWDTFTHTPGKIHENQNGNVACDSYHRYADDVRLISGLGVTHYRFSFSWSRIFPKGFVDEVNPAGVQYYHRLIDALLAANIKPAVTLYHSDLPMALQELGGWENEMMVVYFNDYADFCFKEFGSKVKMWFTINQPRIDAVLSYEEAIFPPGRRQPGYGVYRVVHVMLKAHARAWHTYDIKYRKEQKGVLSLVIGAGWVEPLTEAEADVEAAERGRQLEVGLVANPIFGNGDYPALIKECVGNRSLAQGLTTSRLPSFTEEEKRLLEGTADFFALNHYTSRYAKHKNPSEMKIPFLNDDIGIEIAANETWPEASSPWIKIVPWGLRRLLAWIKTTYGDVPIYVTENGVSEPDGPMNLNDDVRSKYLRAYINEALKASHLDGVNLRGYFAWSLMDNFEWFQGYSDRFGLHHVDFTDPLRRRTPKASAQTYATIVRDNGFRPKKVDSKDEL</sequence>
<comment type="similarity">
    <text evidence="1 8">Belongs to the glycosyl hydrolase 1 family.</text>
</comment>
<dbReference type="GO" id="GO:0005975">
    <property type="term" value="P:carbohydrate metabolic process"/>
    <property type="evidence" value="ECO:0007669"/>
    <property type="project" value="InterPro"/>
</dbReference>
<feature type="active site" description="Nucleophile" evidence="7">
    <location>
        <position position="426"/>
    </location>
</feature>
<evidence type="ECO:0000313" key="11">
    <source>
        <dbReference type="EnsemblMetazoa" id="XP_030845138"/>
    </source>
</evidence>
<evidence type="ECO:0000256" key="10">
    <source>
        <dbReference type="SAM" id="SignalP"/>
    </source>
</evidence>
<dbReference type="PRINTS" id="PR00131">
    <property type="entry name" value="GLHYDRLASE1"/>
</dbReference>
<dbReference type="RefSeq" id="XP_030845139.1">
    <property type="nucleotide sequence ID" value="XM_030989279.1"/>
</dbReference>
<evidence type="ECO:0000256" key="2">
    <source>
        <dbReference type="ARBA" id="ARBA00011738"/>
    </source>
</evidence>
<name>A0A7M7P4M3_STRPU</name>
<evidence type="ECO:0000256" key="9">
    <source>
        <dbReference type="RuleBase" id="RU004468"/>
    </source>
</evidence>
<dbReference type="OrthoDB" id="65569at2759"/>
<evidence type="ECO:0000256" key="1">
    <source>
        <dbReference type="ARBA" id="ARBA00010838"/>
    </source>
</evidence>
<dbReference type="Proteomes" id="UP000007110">
    <property type="component" value="Unassembled WGS sequence"/>
</dbReference>
<feature type="signal peptide" evidence="10">
    <location>
        <begin position="1"/>
        <end position="27"/>
    </location>
</feature>
<proteinExistence type="inferred from homology"/>
<dbReference type="InParanoid" id="A0A7M7P4M3"/>
<dbReference type="GeneID" id="587537"/>
<dbReference type="EnsemblMetazoa" id="XM_030989278">
    <property type="protein sequence ID" value="XP_030845138"/>
    <property type="gene ID" value="LOC587537"/>
</dbReference>